<dbReference type="InterPro" id="IPR002078">
    <property type="entry name" value="Sigma_54_int"/>
</dbReference>
<evidence type="ECO:0000256" key="4">
    <source>
        <dbReference type="ARBA" id="ARBA00023125"/>
    </source>
</evidence>
<dbReference type="Pfam" id="PF00158">
    <property type="entry name" value="Sigma54_activat"/>
    <property type="match status" value="1"/>
</dbReference>
<dbReference type="PROSITE" id="PS00688">
    <property type="entry name" value="SIGMA54_INTERACT_3"/>
    <property type="match status" value="1"/>
</dbReference>
<reference evidence="7 8" key="1">
    <citation type="submission" date="2021-06" db="EMBL/GenBank/DDBJ databases">
        <title>Gemonas diversity in paddy soil.</title>
        <authorList>
            <person name="Liu G."/>
        </authorList>
    </citation>
    <scope>NUCLEOTIDE SEQUENCE [LARGE SCALE GENOMIC DNA]</scope>
    <source>
        <strain evidence="7 8">RG2</strain>
    </source>
</reference>
<name>A0ABX8LKV6_9BACT</name>
<keyword evidence="5" id="KW-0804">Transcription</keyword>
<dbReference type="RefSeq" id="WP_217289208.1">
    <property type="nucleotide sequence ID" value="NZ_CP077683.1"/>
</dbReference>
<evidence type="ECO:0000256" key="5">
    <source>
        <dbReference type="ARBA" id="ARBA00023163"/>
    </source>
</evidence>
<dbReference type="Pfam" id="PF13185">
    <property type="entry name" value="GAF_2"/>
    <property type="match status" value="1"/>
</dbReference>
<keyword evidence="4" id="KW-0238">DNA-binding</keyword>
<dbReference type="PROSITE" id="PS00675">
    <property type="entry name" value="SIGMA54_INTERACT_1"/>
    <property type="match status" value="1"/>
</dbReference>
<evidence type="ECO:0000313" key="8">
    <source>
        <dbReference type="Proteomes" id="UP000683559"/>
    </source>
</evidence>
<keyword evidence="8" id="KW-1185">Reference proteome</keyword>
<gene>
    <name evidence="7" type="ORF">KP001_09125</name>
</gene>
<evidence type="ECO:0000256" key="2">
    <source>
        <dbReference type="ARBA" id="ARBA00022840"/>
    </source>
</evidence>
<sequence>MKSFDAMYGIDEAINSLLLEMAQQRSMDRLFQLVTTRLAEFPTVALARIWLIKPGDVCQTCNMMAECYDQETCLHLVASAGRSICDLEADWTRLDGEHRRFPMGARKVGHIASTGKPVVVENMEQDTKWIAYRDWARKEEILGFAGQPLVFRGEVLGVLAIFTHVTLNHSILYNLRLIADHTASALANALAFDEIEQLRKKLELENTYLRDELLEVASLGGIVGKSAVLQKVLNQVELVAPTNASVLVLGESGTGKELVAREIHHRSLRHNKTMIKVNCASFPRELFASEFFGHAKGSFTGAMTAREGRFSAADGSTLFLDEVGEIPLELQSKLLRVLQEGEYERVGENLTRKVDVRIIAATNRDLKHEVKAGRFREDLYFRLNVFPIEVPPLRARREDIGLLADHFLQLSTRKMNRTDLKLTVGQIAELQQYDWPGNVRELHNLIERAVIATRSGTLKLELPKNAEGVQEAIGKAAGPADTKQGVLTEAEMVKLQRANTLAALQQCDWKIYGEGGAAEILGIKPTTLTTRMKTMGLSRPLNITR</sequence>
<evidence type="ECO:0000256" key="3">
    <source>
        <dbReference type="ARBA" id="ARBA00023015"/>
    </source>
</evidence>
<dbReference type="Proteomes" id="UP000683559">
    <property type="component" value="Chromosome"/>
</dbReference>
<dbReference type="PANTHER" id="PTHR32071">
    <property type="entry name" value="TRANSCRIPTIONAL REGULATORY PROTEIN"/>
    <property type="match status" value="1"/>
</dbReference>
<keyword evidence="3" id="KW-0805">Transcription regulation</keyword>
<evidence type="ECO:0000313" key="7">
    <source>
        <dbReference type="EMBL" id="QXE92660.1"/>
    </source>
</evidence>
<dbReference type="SMART" id="SM00382">
    <property type="entry name" value="AAA"/>
    <property type="match status" value="1"/>
</dbReference>
<dbReference type="PANTHER" id="PTHR32071:SF117">
    <property type="entry name" value="PTS-DEPENDENT DIHYDROXYACETONE KINASE OPERON REGULATORY PROTEIN-RELATED"/>
    <property type="match status" value="1"/>
</dbReference>
<dbReference type="EMBL" id="CP077683">
    <property type="protein sequence ID" value="QXE92660.1"/>
    <property type="molecule type" value="Genomic_DNA"/>
</dbReference>
<dbReference type="CDD" id="cd00009">
    <property type="entry name" value="AAA"/>
    <property type="match status" value="1"/>
</dbReference>
<evidence type="ECO:0000259" key="6">
    <source>
        <dbReference type="PROSITE" id="PS50045"/>
    </source>
</evidence>
<dbReference type="InterPro" id="IPR003593">
    <property type="entry name" value="AAA+_ATPase"/>
</dbReference>
<dbReference type="InterPro" id="IPR058031">
    <property type="entry name" value="AAA_lid_NorR"/>
</dbReference>
<dbReference type="InterPro" id="IPR003018">
    <property type="entry name" value="GAF"/>
</dbReference>
<dbReference type="PROSITE" id="PS50045">
    <property type="entry name" value="SIGMA54_INTERACT_4"/>
    <property type="match status" value="1"/>
</dbReference>
<protein>
    <submittedName>
        <fullName evidence="7">Sigma 54-interacting transcriptional regulator</fullName>
    </submittedName>
</protein>
<feature type="domain" description="Sigma-54 factor interaction" evidence="6">
    <location>
        <begin position="222"/>
        <end position="451"/>
    </location>
</feature>
<dbReference type="SMART" id="SM00065">
    <property type="entry name" value="GAF"/>
    <property type="match status" value="1"/>
</dbReference>
<organism evidence="7 8">
    <name type="scientific">Geomonas subterranea</name>
    <dbReference type="NCBI Taxonomy" id="2847989"/>
    <lineage>
        <taxon>Bacteria</taxon>
        <taxon>Pseudomonadati</taxon>
        <taxon>Thermodesulfobacteriota</taxon>
        <taxon>Desulfuromonadia</taxon>
        <taxon>Geobacterales</taxon>
        <taxon>Geobacteraceae</taxon>
        <taxon>Geomonas</taxon>
    </lineage>
</organism>
<keyword evidence="2" id="KW-0067">ATP-binding</keyword>
<dbReference type="Pfam" id="PF25601">
    <property type="entry name" value="AAA_lid_14"/>
    <property type="match status" value="1"/>
</dbReference>
<proteinExistence type="predicted"/>
<evidence type="ECO:0000256" key="1">
    <source>
        <dbReference type="ARBA" id="ARBA00022741"/>
    </source>
</evidence>
<keyword evidence="1" id="KW-0547">Nucleotide-binding</keyword>
<dbReference type="InterPro" id="IPR025944">
    <property type="entry name" value="Sigma_54_int_dom_CS"/>
</dbReference>
<dbReference type="InterPro" id="IPR025662">
    <property type="entry name" value="Sigma_54_int_dom_ATP-bd_1"/>
</dbReference>
<accession>A0ABX8LKV6</accession>